<dbReference type="AlphaFoldDB" id="A0A9X2PEN0"/>
<reference evidence="2" key="1">
    <citation type="submission" date="2022-08" db="EMBL/GenBank/DDBJ databases">
        <authorList>
            <person name="Li F."/>
        </authorList>
    </citation>
    <scope>NUCLEOTIDE SEQUENCE</scope>
    <source>
        <strain evidence="2">MQZ15Z-1</strain>
    </source>
</reference>
<evidence type="ECO:0000256" key="1">
    <source>
        <dbReference type="SAM" id="MobiDB-lite"/>
    </source>
</evidence>
<accession>A0A9X2PEN0</accession>
<gene>
    <name evidence="2" type="ORF">NVS89_03870</name>
</gene>
<dbReference type="EMBL" id="JANTHZ010000001">
    <property type="protein sequence ID" value="MCS0494222.1"/>
    <property type="molecule type" value="Genomic_DNA"/>
</dbReference>
<evidence type="ECO:0000313" key="3">
    <source>
        <dbReference type="Proteomes" id="UP001151088"/>
    </source>
</evidence>
<comment type="caution">
    <text evidence="2">The sequence shown here is derived from an EMBL/GenBank/DDBJ whole genome shotgun (WGS) entry which is preliminary data.</text>
</comment>
<feature type="region of interest" description="Disordered" evidence="1">
    <location>
        <begin position="1"/>
        <end position="71"/>
    </location>
</feature>
<sequence length="71" mass="7919">MDEAEREEQHSADEAEASGGYHRRTGSCLERPEANCTEQDTKDGNRNADPDENCTHKETPPDRFAIDPSSI</sequence>
<keyword evidence="3" id="KW-1185">Reference proteome</keyword>
<organism evidence="2 3">
    <name type="scientific">Ancylobacter mangrovi</name>
    <dbReference type="NCBI Taxonomy" id="2972472"/>
    <lineage>
        <taxon>Bacteria</taxon>
        <taxon>Pseudomonadati</taxon>
        <taxon>Pseudomonadota</taxon>
        <taxon>Alphaproteobacteria</taxon>
        <taxon>Hyphomicrobiales</taxon>
        <taxon>Xanthobacteraceae</taxon>
        <taxon>Ancylobacter</taxon>
    </lineage>
</organism>
<proteinExistence type="predicted"/>
<feature type="compositionally biased region" description="Basic and acidic residues" evidence="1">
    <location>
        <begin position="39"/>
        <end position="65"/>
    </location>
</feature>
<evidence type="ECO:0000313" key="2">
    <source>
        <dbReference type="EMBL" id="MCS0494222.1"/>
    </source>
</evidence>
<dbReference type="RefSeq" id="WP_258731166.1">
    <property type="nucleotide sequence ID" value="NZ_JANTHY010000001.1"/>
</dbReference>
<name>A0A9X2PEN0_9HYPH</name>
<protein>
    <submittedName>
        <fullName evidence="2">Uncharacterized protein</fullName>
    </submittedName>
</protein>
<dbReference type="Proteomes" id="UP001151088">
    <property type="component" value="Unassembled WGS sequence"/>
</dbReference>